<dbReference type="InterPro" id="IPR025246">
    <property type="entry name" value="IS30-like_HTH"/>
</dbReference>
<accession>A0A285GV83</accession>
<proteinExistence type="predicted"/>
<dbReference type="EMBL" id="OBDZ01000011">
    <property type="protein sequence ID" value="SNY27417.1"/>
    <property type="molecule type" value="Genomic_DNA"/>
</dbReference>
<dbReference type="GO" id="GO:0003676">
    <property type="term" value="F:nucleic acid binding"/>
    <property type="evidence" value="ECO:0007669"/>
    <property type="project" value="InterPro"/>
</dbReference>
<dbReference type="InterPro" id="IPR001584">
    <property type="entry name" value="Integrase_cat-core"/>
</dbReference>
<organism evidence="3 4">
    <name type="scientific">Orenia metallireducens</name>
    <dbReference type="NCBI Taxonomy" id="1413210"/>
    <lineage>
        <taxon>Bacteria</taxon>
        <taxon>Bacillati</taxon>
        <taxon>Bacillota</taxon>
        <taxon>Clostridia</taxon>
        <taxon>Halanaerobiales</taxon>
        <taxon>Halobacteroidaceae</taxon>
        <taxon>Orenia</taxon>
    </lineage>
</organism>
<gene>
    <name evidence="3" type="ORF">SAMN06265827_11120</name>
</gene>
<dbReference type="GO" id="GO:0006310">
    <property type="term" value="P:DNA recombination"/>
    <property type="evidence" value="ECO:0007669"/>
    <property type="project" value="UniProtKB-KW"/>
</dbReference>
<reference evidence="4" key="1">
    <citation type="submission" date="2017-09" db="EMBL/GenBank/DDBJ databases">
        <authorList>
            <person name="Varghese N."/>
            <person name="Submissions S."/>
        </authorList>
    </citation>
    <scope>NUCLEOTIDE SEQUENCE [LARGE SCALE GENOMIC DNA]</scope>
    <source>
        <strain evidence="4">MSL47</strain>
    </source>
</reference>
<dbReference type="RefSeq" id="WP_097017701.1">
    <property type="nucleotide sequence ID" value="NZ_OBDZ01000011.1"/>
</dbReference>
<dbReference type="GO" id="GO:0032196">
    <property type="term" value="P:transposition"/>
    <property type="evidence" value="ECO:0007669"/>
    <property type="project" value="TreeGrafter"/>
</dbReference>
<dbReference type="Gene3D" id="1.10.10.60">
    <property type="entry name" value="Homeodomain-like"/>
    <property type="match status" value="1"/>
</dbReference>
<dbReference type="Pfam" id="PF13936">
    <property type="entry name" value="HTH_38"/>
    <property type="match status" value="1"/>
</dbReference>
<dbReference type="InterPro" id="IPR012337">
    <property type="entry name" value="RNaseH-like_sf"/>
</dbReference>
<dbReference type="GO" id="GO:0015074">
    <property type="term" value="P:DNA integration"/>
    <property type="evidence" value="ECO:0007669"/>
    <property type="project" value="InterPro"/>
</dbReference>
<dbReference type="AlphaFoldDB" id="A0A285GV83"/>
<evidence type="ECO:0000256" key="1">
    <source>
        <dbReference type="ARBA" id="ARBA00023172"/>
    </source>
</evidence>
<evidence type="ECO:0000313" key="3">
    <source>
        <dbReference type="EMBL" id="SNY27417.1"/>
    </source>
</evidence>
<dbReference type="GO" id="GO:0004803">
    <property type="term" value="F:transposase activity"/>
    <property type="evidence" value="ECO:0007669"/>
    <property type="project" value="TreeGrafter"/>
</dbReference>
<name>A0A285GV83_9FIRM</name>
<dbReference type="Proteomes" id="UP000219573">
    <property type="component" value="Unassembled WGS sequence"/>
</dbReference>
<evidence type="ECO:0000313" key="4">
    <source>
        <dbReference type="Proteomes" id="UP000219573"/>
    </source>
</evidence>
<dbReference type="Gene3D" id="3.30.420.10">
    <property type="entry name" value="Ribonuclease H-like superfamily/Ribonuclease H"/>
    <property type="match status" value="1"/>
</dbReference>
<dbReference type="NCBIfam" id="NF033563">
    <property type="entry name" value="transpos_IS30"/>
    <property type="match status" value="1"/>
</dbReference>
<feature type="domain" description="Integrase catalytic" evidence="2">
    <location>
        <begin position="184"/>
        <end position="343"/>
    </location>
</feature>
<dbReference type="SUPFAM" id="SSF53098">
    <property type="entry name" value="Ribonuclease H-like"/>
    <property type="match status" value="1"/>
</dbReference>
<dbReference type="OrthoDB" id="9776104at2"/>
<dbReference type="Pfam" id="PF00665">
    <property type="entry name" value="rve"/>
    <property type="match status" value="1"/>
</dbReference>
<dbReference type="InterPro" id="IPR051917">
    <property type="entry name" value="Transposase-Integrase"/>
</dbReference>
<dbReference type="GO" id="GO:0005829">
    <property type="term" value="C:cytosol"/>
    <property type="evidence" value="ECO:0007669"/>
    <property type="project" value="TreeGrafter"/>
</dbReference>
<dbReference type="PANTHER" id="PTHR10948:SF23">
    <property type="entry name" value="TRANSPOSASE INSI FOR INSERTION SEQUENCE ELEMENT IS30A-RELATED"/>
    <property type="match status" value="1"/>
</dbReference>
<dbReference type="PANTHER" id="PTHR10948">
    <property type="entry name" value="TRANSPOSASE"/>
    <property type="match status" value="1"/>
</dbReference>
<evidence type="ECO:0000259" key="2">
    <source>
        <dbReference type="PROSITE" id="PS50994"/>
    </source>
</evidence>
<protein>
    <submittedName>
        <fullName evidence="3">Transposase and inactivated derivatives, IS30 family</fullName>
    </submittedName>
</protein>
<sequence length="349" mass="40219">MDYLNDTPKSRKNKHLNAYERGQIALLHSEGMNPNAIAKRLGRVSNTIRNELKRGTVSQIKANKKVMVYYPDTGQRVYESNRKNCGPKFKLLQCEEFIEYVTEQFYDKGHSLDAICGSAKLHNKFSKSQMVSTKTLYNYVNAGLLTIKNIDLPLKLKRSSKAKCTKNHKKKLGTSIDQRSESINNRSEFGHWEIDTMIGKKTKDEAVLLTMTERVTRKEIIRKIPAKTVEAVQDAILKLINETGDYFSKVFKSFTCDNGSEFAKMSSLEQISDTKVYFAHPYSSWERGTNERHNGLIRRFIPKSNSLNEFSIESIARVQNWCNTLPRKILGYLTPDEMFEDKLKEILYD</sequence>
<keyword evidence="1" id="KW-0233">DNA recombination</keyword>
<dbReference type="InterPro" id="IPR053392">
    <property type="entry name" value="Transposase_IS30-like"/>
</dbReference>
<dbReference type="PROSITE" id="PS50994">
    <property type="entry name" value="INTEGRASE"/>
    <property type="match status" value="1"/>
</dbReference>
<keyword evidence="4" id="KW-1185">Reference proteome</keyword>
<dbReference type="InterPro" id="IPR036397">
    <property type="entry name" value="RNaseH_sf"/>
</dbReference>